<name>A0ABS7SA81_9MICO</name>
<dbReference type="EMBL" id="JAGSHT010000013">
    <property type="protein sequence ID" value="MBZ2197251.1"/>
    <property type="molecule type" value="Genomic_DNA"/>
</dbReference>
<reference evidence="1 2" key="1">
    <citation type="submission" date="2021-04" db="EMBL/GenBank/DDBJ databases">
        <title>Ruania sp. nov., isolated from sandy soil of mangrove forest.</title>
        <authorList>
            <person name="Ge X."/>
            <person name="Huang R."/>
            <person name="Liu W."/>
        </authorList>
    </citation>
    <scope>NUCLEOTIDE SEQUENCE [LARGE SCALE GENOMIC DNA]</scope>
    <source>
        <strain evidence="1 2">N2-46</strain>
    </source>
</reference>
<evidence type="ECO:0000313" key="1">
    <source>
        <dbReference type="EMBL" id="MBZ2197251.1"/>
    </source>
</evidence>
<dbReference type="Proteomes" id="UP000826651">
    <property type="component" value="Unassembled WGS sequence"/>
</dbReference>
<evidence type="ECO:0000313" key="2">
    <source>
        <dbReference type="Proteomes" id="UP000826651"/>
    </source>
</evidence>
<dbReference type="RefSeq" id="WP_223406871.1">
    <property type="nucleotide sequence ID" value="NZ_JAGSHT010000013.1"/>
</dbReference>
<proteinExistence type="predicted"/>
<organism evidence="1 2">
    <name type="scientific">Occultella gossypii</name>
    <dbReference type="NCBI Taxonomy" id="2800820"/>
    <lineage>
        <taxon>Bacteria</taxon>
        <taxon>Bacillati</taxon>
        <taxon>Actinomycetota</taxon>
        <taxon>Actinomycetes</taxon>
        <taxon>Micrococcales</taxon>
        <taxon>Ruaniaceae</taxon>
        <taxon>Occultella</taxon>
    </lineage>
</organism>
<sequence length="116" mass="13628">MGAPSHDTTPIARTDHQCQQCGRTIRPGEKYHRWDGLYDGTWQTTKTCAQCRHLQDDLWNVDERSEDFETGDEAYAWLGEVDWNDVVLRTGDLLWNLRRDGFRLQWADRVYPKSTP</sequence>
<protein>
    <submittedName>
        <fullName evidence="1">Uncharacterized protein</fullName>
    </submittedName>
</protein>
<comment type="caution">
    <text evidence="1">The sequence shown here is derived from an EMBL/GenBank/DDBJ whole genome shotgun (WGS) entry which is preliminary data.</text>
</comment>
<accession>A0ABS7SA81</accession>
<gene>
    <name evidence="1" type="ORF">KCQ71_13885</name>
</gene>
<keyword evidence="2" id="KW-1185">Reference proteome</keyword>